<dbReference type="InterPro" id="IPR018000">
    <property type="entry name" value="Neurotransmitter_ion_chnl_CS"/>
</dbReference>
<feature type="domain" description="Neurotransmitter-gated ion-channel ligand-binding" evidence="16">
    <location>
        <begin position="144"/>
        <end position="261"/>
    </location>
</feature>
<dbReference type="InterPro" id="IPR036719">
    <property type="entry name" value="Neuro-gated_channel_TM_sf"/>
</dbReference>
<dbReference type="Gene3D" id="1.20.58.390">
    <property type="entry name" value="Neurotransmitter-gated ion-channel transmembrane domain"/>
    <property type="match status" value="2"/>
</dbReference>
<dbReference type="InterPro" id="IPR006028">
    <property type="entry name" value="GABAA/Glycine_rcpt"/>
</dbReference>
<feature type="domain" description="Neurotransmitter-gated ion-channel transmembrane" evidence="17">
    <location>
        <begin position="388"/>
        <end position="484"/>
    </location>
</feature>
<keyword evidence="3 14" id="KW-0812">Transmembrane</keyword>
<evidence type="ECO:0000313" key="19">
    <source>
        <dbReference type="RefSeq" id="XP_006819830.1"/>
    </source>
</evidence>
<dbReference type="Proteomes" id="UP000694865">
    <property type="component" value="Unplaced"/>
</dbReference>
<accession>A0ABM0MII9</accession>
<sequence>MQLLTTVLSVSNSLAGARIIGKYPTAVCSGSVDVTRRFYVGILTSQKKKPCPLLRLALRFTVLYSFHKPGLVNRVIHRTCRHRQGLFRTMWTRMVETMEMFNVINYNFLVIIILLSPPILHAMGIATTARSDYQYEKTANLTLMLDDMLKGYDMRIRPGANGPPVNVDYDMYIVSGFDTITTTMQDYNIMAFIRQYWNDPRLVFNGTSRYSLNVNQRVLQNLWVPDMYIINEKSGELHDITVENKALRIYPNGDVLYSLRYKSCHMPQSESQESLYYSARYIVKLSIIMFTYCGFIAKLNPGLQYESEEISHGQSSLSYGNGKLTHDVVLRWKNETPLLKNEEIEIPEFVLHDIKTVQCVNVYSTGEFSCLRVYFFLRRIFDFHLIQTYVPSILLVVVSWVSFWINPEASPARVGLGITTVLTMTAQSTGVRETLPPVAYIKAIDVWMTTCLAFVFAALVEFALVNYVLTEKRQKEAKSLKKKASQRSRNGGIEIPVNLVSSPFTQQAAGREEEPPDSPTPYMTVPSKLTPRLIDRIARAAHGAIDNEQDQTTVKETEPSYEVHGDVHDQHLDMNIDLTNMLDEMLNKYDGRIRPNAAGPPTTVETNMYIISGFSTVAATMDYNIMAFIRQKWNDPRLKFNHTASLNVDIRVVDLLWVPDMYITNEKDGKMHSLTVRNEALRIYPGGDILLSMRVSLTLACNMNLRKYPMDVQICHLTMESFGFRTHDVQLKWAKDNPIELNNEILIAEFATPQFKEVSFNATYVTGVFSSLRVYFILNRIYDYHIIQSYIPTFLMVIISWISFWLNPESVPARVTLGVTTVLTVTTLSGGVRAGLPKVAYVKAIDVWMTACLGFVFGALIEFALVNYLLTEEKNRKEKANKLSKASKEKSIDNVEMDTLNEGIQMKDRKKDGDGDASKTEYVRSWLVKTVRHRSVDKVSRILFPVAFGLFNIIYWPSRGTMYASGTSHYAIMHASGFTAFRRQIRGGDFAALVDTFLCELRVIRDVIRDAFNSEELICR</sequence>
<dbReference type="PROSITE" id="PS00236">
    <property type="entry name" value="NEUROTR_ION_CHANNEL"/>
    <property type="match status" value="1"/>
</dbReference>
<dbReference type="InterPro" id="IPR006029">
    <property type="entry name" value="Neurotrans-gated_channel_TM"/>
</dbReference>
<evidence type="ECO:0000256" key="3">
    <source>
        <dbReference type="ARBA" id="ARBA00022692"/>
    </source>
</evidence>
<evidence type="ECO:0000256" key="11">
    <source>
        <dbReference type="ARBA" id="ARBA00023257"/>
    </source>
</evidence>
<evidence type="ECO:0000259" key="17">
    <source>
        <dbReference type="Pfam" id="PF02932"/>
    </source>
</evidence>
<dbReference type="RefSeq" id="XP_006819830.1">
    <property type="nucleotide sequence ID" value="XM_006819767.1"/>
</dbReference>
<dbReference type="CDD" id="cd19049">
    <property type="entry name" value="LGIC_TM_anion"/>
    <property type="match status" value="2"/>
</dbReference>
<dbReference type="InterPro" id="IPR005437">
    <property type="entry name" value="GABRG-1/4"/>
</dbReference>
<dbReference type="GeneID" id="102810175"/>
<feature type="transmembrane region" description="Helical" evidence="14">
    <location>
        <begin position="939"/>
        <end position="956"/>
    </location>
</feature>
<dbReference type="Pfam" id="PF02932">
    <property type="entry name" value="Neur_chan_memb"/>
    <property type="match status" value="2"/>
</dbReference>
<keyword evidence="8 14" id="KW-0472">Membrane</keyword>
<dbReference type="PRINTS" id="PR01620">
    <property type="entry name" value="GABAARGAMMA"/>
</dbReference>
<keyword evidence="7 14" id="KW-0406">Ion transport</keyword>
<comment type="similarity">
    <text evidence="14">Belongs to the ligand-gated ion channel (TC 1.A.9) family.</text>
</comment>
<keyword evidence="11" id="KW-0628">Postsynaptic cell membrane</keyword>
<comment type="caution">
    <text evidence="14">Lacks conserved residue(s) required for the propagation of feature annotation.</text>
</comment>
<evidence type="ECO:0000256" key="15">
    <source>
        <dbReference type="SAM" id="MobiDB-lite"/>
    </source>
</evidence>
<reference evidence="19" key="1">
    <citation type="submission" date="2025-08" db="UniProtKB">
        <authorList>
            <consortium name="RefSeq"/>
        </authorList>
    </citation>
    <scope>IDENTIFICATION</scope>
    <source>
        <tissue evidence="19">Testes</tissue>
    </source>
</reference>
<dbReference type="InterPro" id="IPR006201">
    <property type="entry name" value="Neur_channel"/>
</dbReference>
<proteinExistence type="inferred from homology"/>
<evidence type="ECO:0000256" key="7">
    <source>
        <dbReference type="ARBA" id="ARBA00023065"/>
    </source>
</evidence>
<dbReference type="InterPro" id="IPR006202">
    <property type="entry name" value="Neur_chan_lig-bd"/>
</dbReference>
<evidence type="ECO:0000256" key="4">
    <source>
        <dbReference type="ARBA" id="ARBA00022729"/>
    </source>
</evidence>
<evidence type="ECO:0000256" key="1">
    <source>
        <dbReference type="ARBA" id="ARBA00022448"/>
    </source>
</evidence>
<dbReference type="Gene3D" id="2.70.170.10">
    <property type="entry name" value="Neurotransmitter-gated ion-channel ligand-binding domain"/>
    <property type="match status" value="2"/>
</dbReference>
<evidence type="ECO:0000256" key="6">
    <source>
        <dbReference type="ARBA" id="ARBA00023018"/>
    </source>
</evidence>
<keyword evidence="4" id="KW-0732">Signal</keyword>
<dbReference type="InterPro" id="IPR036734">
    <property type="entry name" value="Neur_chan_lig-bd_sf"/>
</dbReference>
<keyword evidence="9" id="KW-1015">Disulfide bond</keyword>
<evidence type="ECO:0000256" key="10">
    <source>
        <dbReference type="ARBA" id="ARBA00023180"/>
    </source>
</evidence>
<feature type="transmembrane region" description="Helical" evidence="14">
    <location>
        <begin position="815"/>
        <end position="836"/>
    </location>
</feature>
<keyword evidence="1 14" id="KW-0813">Transport</keyword>
<keyword evidence="6" id="KW-0770">Synapse</keyword>
<dbReference type="SUPFAM" id="SSF63712">
    <property type="entry name" value="Nicotinic receptor ligand binding domain-like"/>
    <property type="match status" value="3"/>
</dbReference>
<dbReference type="PRINTS" id="PR00253">
    <property type="entry name" value="GABAARECEPTR"/>
</dbReference>
<keyword evidence="10" id="KW-0325">Glycoprotein</keyword>
<evidence type="ECO:0000259" key="16">
    <source>
        <dbReference type="Pfam" id="PF02931"/>
    </source>
</evidence>
<dbReference type="PANTHER" id="PTHR18945">
    <property type="entry name" value="NEUROTRANSMITTER GATED ION CHANNEL"/>
    <property type="match status" value="1"/>
</dbReference>
<comment type="subcellular location">
    <subcellularLocation>
        <location evidence="13">Postsynaptic cell membrane</location>
        <topology evidence="13">Multi-pass membrane protein</topology>
    </subcellularLocation>
</comment>
<dbReference type="NCBIfam" id="TIGR00860">
    <property type="entry name" value="LIC"/>
    <property type="match status" value="1"/>
</dbReference>
<feature type="transmembrane region" description="Helical" evidence="14">
    <location>
        <begin position="758"/>
        <end position="778"/>
    </location>
</feature>
<evidence type="ECO:0000256" key="13">
    <source>
        <dbReference type="ARBA" id="ARBA00034104"/>
    </source>
</evidence>
<organism evidence="18 19">
    <name type="scientific">Saccoglossus kowalevskii</name>
    <name type="common">Acorn worm</name>
    <dbReference type="NCBI Taxonomy" id="10224"/>
    <lineage>
        <taxon>Eukaryota</taxon>
        <taxon>Metazoa</taxon>
        <taxon>Hemichordata</taxon>
        <taxon>Enteropneusta</taxon>
        <taxon>Harrimaniidae</taxon>
        <taxon>Saccoglossus</taxon>
    </lineage>
</organism>
<evidence type="ECO:0000256" key="9">
    <source>
        <dbReference type="ARBA" id="ARBA00023157"/>
    </source>
</evidence>
<feature type="transmembrane region" description="Helical" evidence="14">
    <location>
        <begin position="848"/>
        <end position="870"/>
    </location>
</feature>
<evidence type="ECO:0000256" key="8">
    <source>
        <dbReference type="ARBA" id="ARBA00023136"/>
    </source>
</evidence>
<dbReference type="Pfam" id="PF02931">
    <property type="entry name" value="Neur_chan_LBD"/>
    <property type="match status" value="2"/>
</dbReference>
<feature type="transmembrane region" description="Helical" evidence="14">
    <location>
        <begin position="446"/>
        <end position="469"/>
    </location>
</feature>
<feature type="transmembrane region" description="Helical" evidence="14">
    <location>
        <begin position="790"/>
        <end position="808"/>
    </location>
</feature>
<feature type="transmembrane region" description="Helical" evidence="14">
    <location>
        <begin position="385"/>
        <end position="405"/>
    </location>
</feature>
<evidence type="ECO:0000256" key="14">
    <source>
        <dbReference type="RuleBase" id="RU000687"/>
    </source>
</evidence>
<feature type="domain" description="Neurotransmitter-gated ion-channel ligand-binding" evidence="16">
    <location>
        <begin position="580"/>
        <end position="780"/>
    </location>
</feature>
<evidence type="ECO:0000256" key="2">
    <source>
        <dbReference type="ARBA" id="ARBA00022475"/>
    </source>
</evidence>
<dbReference type="InterPro" id="IPR038050">
    <property type="entry name" value="Neuro_actylchol_rec"/>
</dbReference>
<gene>
    <name evidence="19" type="primary">LOC102810175</name>
</gene>
<protein>
    <submittedName>
        <fullName evidence="19">Uncharacterized protein LOC102810175</fullName>
    </submittedName>
</protein>
<name>A0ABM0MII9_SACKO</name>
<keyword evidence="18" id="KW-1185">Reference proteome</keyword>
<evidence type="ECO:0000313" key="18">
    <source>
        <dbReference type="Proteomes" id="UP000694865"/>
    </source>
</evidence>
<dbReference type="SUPFAM" id="SSF90112">
    <property type="entry name" value="Neurotransmitter-gated ion-channel transmembrane pore"/>
    <property type="match status" value="2"/>
</dbReference>
<keyword evidence="12 14" id="KW-0407">Ion channel</keyword>
<dbReference type="PRINTS" id="PR00252">
    <property type="entry name" value="NRIONCHANNEL"/>
</dbReference>
<feature type="region of interest" description="Disordered" evidence="15">
    <location>
        <begin position="505"/>
        <end position="526"/>
    </location>
</feature>
<evidence type="ECO:0000256" key="12">
    <source>
        <dbReference type="ARBA" id="ARBA00023303"/>
    </source>
</evidence>
<feature type="domain" description="Neurotransmitter-gated ion-channel transmembrane" evidence="17">
    <location>
        <begin position="790"/>
        <end position="896"/>
    </location>
</feature>
<evidence type="ECO:0000256" key="5">
    <source>
        <dbReference type="ARBA" id="ARBA00022989"/>
    </source>
</evidence>
<keyword evidence="2" id="KW-1003">Cell membrane</keyword>
<keyword evidence="5 14" id="KW-1133">Transmembrane helix</keyword>